<accession>A0A2C9CR65</accession>
<keyword evidence="5" id="KW-0119">Carbohydrate metabolism</keyword>
<evidence type="ECO:0000256" key="1">
    <source>
        <dbReference type="ARBA" id="ARBA00001936"/>
    </source>
</evidence>
<dbReference type="CDD" id="cd20309">
    <property type="entry name" value="cupin_EcSI"/>
    <property type="match status" value="1"/>
</dbReference>
<dbReference type="OrthoDB" id="27002at2"/>
<dbReference type="GO" id="GO:0046872">
    <property type="term" value="F:metal ion binding"/>
    <property type="evidence" value="ECO:0007669"/>
    <property type="project" value="UniProtKB-KW"/>
</dbReference>
<dbReference type="Pfam" id="PF07385">
    <property type="entry name" value="Lyx_isomer"/>
    <property type="match status" value="1"/>
</dbReference>
<dbReference type="InterPro" id="IPR014710">
    <property type="entry name" value="RmlC-like_jellyroll"/>
</dbReference>
<dbReference type="InterPro" id="IPR047581">
    <property type="entry name" value="EcSI_cupin"/>
</dbReference>
<reference evidence="10" key="1">
    <citation type="submission" date="2017-09" db="EMBL/GenBank/DDBJ databases">
        <authorList>
            <person name="Varghese N."/>
            <person name="Submissions S."/>
        </authorList>
    </citation>
    <scope>NUCLEOTIDE SEQUENCE [LARGE SCALE GENOMIC DNA]</scope>
    <source>
        <strain evidence="10">C7</strain>
    </source>
</reference>
<keyword evidence="4" id="KW-0413">Isomerase</keyword>
<proteinExistence type="inferred from homology"/>
<dbReference type="InterPro" id="IPR010864">
    <property type="entry name" value="D-lyxose_isomer"/>
</dbReference>
<dbReference type="AlphaFoldDB" id="A0A2C9CR65"/>
<evidence type="ECO:0000313" key="9">
    <source>
        <dbReference type="EMBL" id="SOH92869.1"/>
    </source>
</evidence>
<dbReference type="RefSeq" id="WP_097928425.1">
    <property type="nucleotide sequence ID" value="NZ_OCTN01000001.1"/>
</dbReference>
<evidence type="ECO:0000313" key="10">
    <source>
        <dbReference type="Proteomes" id="UP000220034"/>
    </source>
</evidence>
<dbReference type="GO" id="GO:0047828">
    <property type="term" value="F:D-lyxose ketol-isomerase activity"/>
    <property type="evidence" value="ECO:0007669"/>
    <property type="project" value="UniProtKB-EC"/>
</dbReference>
<evidence type="ECO:0000256" key="3">
    <source>
        <dbReference type="ARBA" id="ARBA00023211"/>
    </source>
</evidence>
<protein>
    <recommendedName>
        <fullName evidence="8">D-lyxose ketol-isomerase</fullName>
        <ecNumber evidence="8">5.3.1.15</ecNumber>
    </recommendedName>
</protein>
<gene>
    <name evidence="9" type="ORF">SAMN06273572_101719</name>
</gene>
<keyword evidence="3" id="KW-0464">Manganese</keyword>
<evidence type="ECO:0000256" key="5">
    <source>
        <dbReference type="ARBA" id="ARBA00023277"/>
    </source>
</evidence>
<dbReference type="EMBL" id="OCTN01000001">
    <property type="protein sequence ID" value="SOH92869.1"/>
    <property type="molecule type" value="Genomic_DNA"/>
</dbReference>
<evidence type="ECO:0000256" key="2">
    <source>
        <dbReference type="ARBA" id="ARBA00022723"/>
    </source>
</evidence>
<comment type="catalytic activity">
    <reaction evidence="6">
        <text>D-lyxose = D-xylulose</text>
        <dbReference type="Rhea" id="RHEA:14201"/>
        <dbReference type="ChEBI" id="CHEBI:16789"/>
        <dbReference type="ChEBI" id="CHEBI:17140"/>
        <dbReference type="EC" id="5.3.1.15"/>
    </reaction>
</comment>
<evidence type="ECO:0000256" key="7">
    <source>
        <dbReference type="ARBA" id="ARBA00044951"/>
    </source>
</evidence>
<dbReference type="Proteomes" id="UP000220034">
    <property type="component" value="Unassembled WGS sequence"/>
</dbReference>
<keyword evidence="10" id="KW-1185">Reference proteome</keyword>
<keyword evidence="2" id="KW-0479">Metal-binding</keyword>
<evidence type="ECO:0000256" key="8">
    <source>
        <dbReference type="ARBA" id="ARBA00044972"/>
    </source>
</evidence>
<evidence type="ECO:0000256" key="4">
    <source>
        <dbReference type="ARBA" id="ARBA00023235"/>
    </source>
</evidence>
<comment type="cofactor">
    <cofactor evidence="1">
        <name>Mn(2+)</name>
        <dbReference type="ChEBI" id="CHEBI:29035"/>
    </cofactor>
</comment>
<dbReference type="EC" id="5.3.1.15" evidence="8"/>
<dbReference type="Gene3D" id="2.60.120.10">
    <property type="entry name" value="Jelly Rolls"/>
    <property type="match status" value="1"/>
</dbReference>
<evidence type="ECO:0000256" key="6">
    <source>
        <dbReference type="ARBA" id="ARBA00044907"/>
    </source>
</evidence>
<sequence>MKRSQINQILADGAAFIAQHGQHLPGFANWSPDDLVARINADAGQIMDRRLGWDITDYGDGRFDEMGLFLFTTRNGDLSERDGGTGMLYAEKIMISRQDQLSPMHTHVHKVEDIINKGGATLVIELFGSDDKGGFAGDRGCTVACDGIARTLAPGDKLMLAPGESVTLRPGDWHAFWGEGGDVLIGEVSTVNDDLTDNIFREPIGRFAKVEEDVAPTHLLVADYDDWVKRG</sequence>
<name>A0A2C9CR65_9RHOB</name>
<organism evidence="9 10">
    <name type="scientific">Pontivivens marinum</name>
    <dbReference type="NCBI Taxonomy" id="1690039"/>
    <lineage>
        <taxon>Bacteria</taxon>
        <taxon>Pseudomonadati</taxon>
        <taxon>Pseudomonadota</taxon>
        <taxon>Alphaproteobacteria</taxon>
        <taxon>Rhodobacterales</taxon>
        <taxon>Paracoccaceae</taxon>
        <taxon>Pontivivens</taxon>
    </lineage>
</organism>
<comment type="similarity">
    <text evidence="7">Belongs to the D-lyxose ketol-isomerase family.</text>
</comment>